<proteinExistence type="predicted"/>
<gene>
    <name evidence="1" type="ORF">GGR31_000037</name>
</gene>
<evidence type="ECO:0000313" key="1">
    <source>
        <dbReference type="EMBL" id="MDR6299421.1"/>
    </source>
</evidence>
<reference evidence="1 2" key="1">
    <citation type="submission" date="2023-07" db="EMBL/GenBank/DDBJ databases">
        <title>Genomic Encyclopedia of Type Strains, Phase IV (KMG-IV): sequencing the most valuable type-strain genomes for metagenomic binning, comparative biology and taxonomic classification.</title>
        <authorList>
            <person name="Goeker M."/>
        </authorList>
    </citation>
    <scope>NUCLEOTIDE SEQUENCE [LARGE SCALE GENOMIC DNA]</scope>
    <source>
        <strain evidence="1 2">DSM 102814</strain>
    </source>
</reference>
<dbReference type="RefSeq" id="WP_309726092.1">
    <property type="nucleotide sequence ID" value="NZ_JAVDQA010000001.1"/>
</dbReference>
<dbReference type="EMBL" id="JAVDQA010000001">
    <property type="protein sequence ID" value="MDR6299421.1"/>
    <property type="molecule type" value="Genomic_DNA"/>
</dbReference>
<name>A0ABU1K287_9FLAO</name>
<evidence type="ECO:0000313" key="2">
    <source>
        <dbReference type="Proteomes" id="UP001257659"/>
    </source>
</evidence>
<accession>A0ABU1K287</accession>
<protein>
    <submittedName>
        <fullName evidence="1">Uncharacterized protein</fullName>
    </submittedName>
</protein>
<comment type="caution">
    <text evidence="1">The sequence shown here is derived from an EMBL/GenBank/DDBJ whole genome shotgun (WGS) entry which is preliminary data.</text>
</comment>
<keyword evidence="2" id="KW-1185">Reference proteome</keyword>
<organism evidence="1 2">
    <name type="scientific">Mesonia maritima</name>
    <dbReference type="NCBI Taxonomy" id="1793873"/>
    <lineage>
        <taxon>Bacteria</taxon>
        <taxon>Pseudomonadati</taxon>
        <taxon>Bacteroidota</taxon>
        <taxon>Flavobacteriia</taxon>
        <taxon>Flavobacteriales</taxon>
        <taxon>Flavobacteriaceae</taxon>
        <taxon>Mesonia</taxon>
    </lineage>
</organism>
<dbReference type="Proteomes" id="UP001257659">
    <property type="component" value="Unassembled WGS sequence"/>
</dbReference>
<sequence>MKTEIQKQKEEDELRKTMSRTLNNESVCYSFNEMFEAHGEAIRIIYLKKILPKKLRISARKAIIVYLERKFGENYLRSDFTLDELIRKVKVQYDLTAADKRKLRYVEHVHPTFPCNFFKDDMRSLNGYHKAICDIMILKIELELERNVYRSINQIEKEIKQYRN</sequence>